<keyword evidence="8" id="KW-0472">Membrane</keyword>
<evidence type="ECO:0000256" key="9">
    <source>
        <dbReference type="RuleBase" id="RU365093"/>
    </source>
</evidence>
<dbReference type="GO" id="GO:0015031">
    <property type="term" value="P:protein transport"/>
    <property type="evidence" value="ECO:0007669"/>
    <property type="project" value="InterPro"/>
</dbReference>
<accession>A0A285CPP5</accession>
<feature type="coiled-coil region" evidence="10">
    <location>
        <begin position="150"/>
        <end position="177"/>
    </location>
</feature>
<dbReference type="AlphaFoldDB" id="A0A285CPP5"/>
<keyword evidence="4 9" id="KW-1003">Cell membrane</keyword>
<dbReference type="OrthoDB" id="9810980at2"/>
<evidence type="ECO:0000256" key="1">
    <source>
        <dbReference type="ARBA" id="ARBA00004377"/>
    </source>
</evidence>
<evidence type="ECO:0000256" key="3">
    <source>
        <dbReference type="ARBA" id="ARBA00022448"/>
    </source>
</evidence>
<evidence type="ECO:0000256" key="2">
    <source>
        <dbReference type="ARBA" id="ARBA00009477"/>
    </source>
</evidence>
<dbReference type="PANTHER" id="PTHR30386">
    <property type="entry name" value="MEMBRANE FUSION SUBUNIT OF EMRAB-TOLC MULTIDRUG EFFLUX PUMP"/>
    <property type="match status" value="1"/>
</dbReference>
<evidence type="ECO:0000256" key="4">
    <source>
        <dbReference type="ARBA" id="ARBA00022475"/>
    </source>
</evidence>
<reference evidence="14" key="1">
    <citation type="submission" date="2017-08" db="EMBL/GenBank/DDBJ databases">
        <authorList>
            <person name="Varghese N."/>
            <person name="Submissions S."/>
        </authorList>
    </citation>
    <scope>NUCLEOTIDE SEQUENCE [LARGE SCALE GENOMIC DNA]</scope>
    <source>
        <strain evidence="14">JA234</strain>
    </source>
</reference>
<dbReference type="PANTHER" id="PTHR30386:SF17">
    <property type="entry name" value="ALKALINE PROTEASE SECRETION PROTEIN APRE"/>
    <property type="match status" value="1"/>
</dbReference>
<dbReference type="EMBL" id="OAOQ01000002">
    <property type="protein sequence ID" value="SNX68943.1"/>
    <property type="molecule type" value="Genomic_DNA"/>
</dbReference>
<keyword evidence="7" id="KW-1133">Transmembrane helix</keyword>
<dbReference type="GO" id="GO:0005886">
    <property type="term" value="C:plasma membrane"/>
    <property type="evidence" value="ECO:0007669"/>
    <property type="project" value="UniProtKB-SubCell"/>
</dbReference>
<keyword evidence="10" id="KW-0175">Coiled coil</keyword>
<feature type="domain" description="AprE-like beta-barrel" evidence="12">
    <location>
        <begin position="321"/>
        <end position="410"/>
    </location>
</feature>
<dbReference type="InterPro" id="IPR050739">
    <property type="entry name" value="MFP"/>
</dbReference>
<gene>
    <name evidence="13" type="ORF">SAMN05878503_102383</name>
</gene>
<organism evidence="13 14">
    <name type="scientific">Cereibacter ovatus</name>
    <dbReference type="NCBI Taxonomy" id="439529"/>
    <lineage>
        <taxon>Bacteria</taxon>
        <taxon>Pseudomonadati</taxon>
        <taxon>Pseudomonadota</taxon>
        <taxon>Alphaproteobacteria</taxon>
        <taxon>Rhodobacterales</taxon>
        <taxon>Paracoccaceae</taxon>
        <taxon>Cereibacter</taxon>
    </lineage>
</organism>
<evidence type="ECO:0000256" key="5">
    <source>
        <dbReference type="ARBA" id="ARBA00022519"/>
    </source>
</evidence>
<comment type="subcellular location">
    <subcellularLocation>
        <location evidence="1 9">Cell inner membrane</location>
        <topology evidence="1 9">Single-pass membrane protein</topology>
    </subcellularLocation>
</comment>
<evidence type="ECO:0000259" key="12">
    <source>
        <dbReference type="Pfam" id="PF26002"/>
    </source>
</evidence>
<dbReference type="NCBIfam" id="TIGR01843">
    <property type="entry name" value="type_I_hlyD"/>
    <property type="match status" value="1"/>
</dbReference>
<dbReference type="InterPro" id="IPR010129">
    <property type="entry name" value="T1SS_HlyD"/>
</dbReference>
<evidence type="ECO:0000313" key="14">
    <source>
        <dbReference type="Proteomes" id="UP000219467"/>
    </source>
</evidence>
<dbReference type="Pfam" id="PF26002">
    <property type="entry name" value="Beta-barrel_AprE"/>
    <property type="match status" value="1"/>
</dbReference>
<keyword evidence="6" id="KW-0812">Transmembrane</keyword>
<dbReference type="Proteomes" id="UP000219467">
    <property type="component" value="Unassembled WGS sequence"/>
</dbReference>
<sequence>MSRPAPWSSRKPLLLGFATLAILLGGFGTWSIFSSISGAIVVSGQIEVEQNRQVVQHPDGGVVESIAVTEGATVKAGDILLTFDGTSLRSELAIVEGQLYELIARRARLEAERDDSDRLKFMPELVAAAQQRPAVADLMDGQQRLFDARRETLARQIEQTEKRKAQIASQIEGVDSQIDALGTQLTLIEQELTDQEGLLSKGLAQASRVLSLQREEARLRGELGELAASRANAEGRVTELDIEILRLGSTRREEAITQLRDFGYRELELVERQSALTEQIARLDLRAPVSGVVLGLQVTTPRSVVRPADPVLYLIPQDRPLVIAAKVQPIHIDEVAVGQPVRLVFSAFSSRTTPELMGHVSVLSADALTDQQNEAPYYRAEIVLDEGELQKLEDRTLLPGMPVEAFIRTGERTPLAYLLKPFTDYFNRALRET</sequence>
<dbReference type="InterPro" id="IPR058781">
    <property type="entry name" value="HH_AprE-like"/>
</dbReference>
<keyword evidence="5 9" id="KW-0997">Cell inner membrane</keyword>
<dbReference type="RefSeq" id="WP_097029395.1">
    <property type="nucleotide sequence ID" value="NZ_OAOQ01000002.1"/>
</dbReference>
<name>A0A285CPP5_9RHOB</name>
<feature type="domain" description="AprE-like long alpha-helical hairpin" evidence="11">
    <location>
        <begin position="89"/>
        <end position="278"/>
    </location>
</feature>
<dbReference type="Gene3D" id="2.40.50.100">
    <property type="match status" value="1"/>
</dbReference>
<dbReference type="InterPro" id="IPR058982">
    <property type="entry name" value="Beta-barrel_AprE"/>
</dbReference>
<dbReference type="PRINTS" id="PR01490">
    <property type="entry name" value="RTXTOXIND"/>
</dbReference>
<evidence type="ECO:0000256" key="6">
    <source>
        <dbReference type="ARBA" id="ARBA00022692"/>
    </source>
</evidence>
<evidence type="ECO:0000313" key="13">
    <source>
        <dbReference type="EMBL" id="SNX68943.1"/>
    </source>
</evidence>
<evidence type="ECO:0000256" key="10">
    <source>
        <dbReference type="SAM" id="Coils"/>
    </source>
</evidence>
<comment type="similarity">
    <text evidence="2 9">Belongs to the membrane fusion protein (MFP) (TC 8.A.1) family.</text>
</comment>
<dbReference type="Gene3D" id="2.40.30.170">
    <property type="match status" value="1"/>
</dbReference>
<evidence type="ECO:0000259" key="11">
    <source>
        <dbReference type="Pfam" id="PF25994"/>
    </source>
</evidence>
<protein>
    <recommendedName>
        <fullName evidence="9">Membrane fusion protein (MFP) family protein</fullName>
    </recommendedName>
</protein>
<proteinExistence type="inferred from homology"/>
<dbReference type="Pfam" id="PF25994">
    <property type="entry name" value="HH_AprE"/>
    <property type="match status" value="1"/>
</dbReference>
<keyword evidence="3 9" id="KW-0813">Transport</keyword>
<evidence type="ECO:0000256" key="8">
    <source>
        <dbReference type="ARBA" id="ARBA00023136"/>
    </source>
</evidence>
<evidence type="ECO:0000256" key="7">
    <source>
        <dbReference type="ARBA" id="ARBA00022989"/>
    </source>
</evidence>
<keyword evidence="14" id="KW-1185">Reference proteome</keyword>